<feature type="region of interest" description="Disordered" evidence="1">
    <location>
        <begin position="106"/>
        <end position="127"/>
    </location>
</feature>
<sequence length="157" mass="16493">MSLTNIWIQTRADGLVRADQVSGIEAHRTPALAGKPSRWLLDIVLPAVTGSGTATAGEGPAWALGPTHRTMIQTPDDPGDAPTALARLLAQLDPVHAAGVITAAIASPPARASDSPPGDPHRDRDATAVATTSRIRFQFHPFPHPPTASHDTEAHYL</sequence>
<feature type="region of interest" description="Disordered" evidence="1">
    <location>
        <begin position="138"/>
        <end position="157"/>
    </location>
</feature>
<dbReference type="OrthoDB" id="3555895at2"/>
<organism evidence="2 3">
    <name type="scientific">Pseudonocardia endophytica</name>
    <dbReference type="NCBI Taxonomy" id="401976"/>
    <lineage>
        <taxon>Bacteria</taxon>
        <taxon>Bacillati</taxon>
        <taxon>Actinomycetota</taxon>
        <taxon>Actinomycetes</taxon>
        <taxon>Pseudonocardiales</taxon>
        <taxon>Pseudonocardiaceae</taxon>
        <taxon>Pseudonocardia</taxon>
    </lineage>
</organism>
<reference evidence="2 3" key="1">
    <citation type="submission" date="2019-03" db="EMBL/GenBank/DDBJ databases">
        <title>Sequencing the genomes of 1000 actinobacteria strains.</title>
        <authorList>
            <person name="Klenk H.-P."/>
        </authorList>
    </citation>
    <scope>NUCLEOTIDE SEQUENCE [LARGE SCALE GENOMIC DNA]</scope>
    <source>
        <strain evidence="2 3">DSM 44969</strain>
    </source>
</reference>
<gene>
    <name evidence="2" type="ORF">EV378_5071</name>
</gene>
<proteinExistence type="predicted"/>
<dbReference type="Proteomes" id="UP000295560">
    <property type="component" value="Unassembled WGS sequence"/>
</dbReference>
<keyword evidence="3" id="KW-1185">Reference proteome</keyword>
<evidence type="ECO:0000256" key="1">
    <source>
        <dbReference type="SAM" id="MobiDB-lite"/>
    </source>
</evidence>
<feature type="compositionally biased region" description="Low complexity" evidence="1">
    <location>
        <begin position="106"/>
        <end position="116"/>
    </location>
</feature>
<dbReference type="AlphaFoldDB" id="A0A4V2PHK3"/>
<name>A0A4V2PHK3_PSEEN</name>
<evidence type="ECO:0000313" key="3">
    <source>
        <dbReference type="Proteomes" id="UP000295560"/>
    </source>
</evidence>
<comment type="caution">
    <text evidence="2">The sequence shown here is derived from an EMBL/GenBank/DDBJ whole genome shotgun (WGS) entry which is preliminary data.</text>
</comment>
<dbReference type="RefSeq" id="WP_132429890.1">
    <property type="nucleotide sequence ID" value="NZ_SMFZ01000002.1"/>
</dbReference>
<evidence type="ECO:0000313" key="2">
    <source>
        <dbReference type="EMBL" id="TCK21096.1"/>
    </source>
</evidence>
<protein>
    <submittedName>
        <fullName evidence="2">Uncharacterized protein</fullName>
    </submittedName>
</protein>
<accession>A0A4V2PHK3</accession>
<dbReference type="EMBL" id="SMFZ01000002">
    <property type="protein sequence ID" value="TCK21096.1"/>
    <property type="molecule type" value="Genomic_DNA"/>
</dbReference>